<dbReference type="AlphaFoldDB" id="A0AAD9Z101"/>
<sequence>MGTVFEQMGKSMNGFIANEENESNASKAIADLYSKGEDMKYDELIMTCIKAGGELLVGVVIAVATCGAAAPLTTANALEVINKTYKAAATMEKIWEAFKKIAKAIANIAPKLMSAYQGQGSFIVQVPFLDHTYFGGTDNVRQETTKALQSNAKNIRLRVIREQTVLTAARIAQDTTQLYYRQLAESKAREDRNDELQSPSKQFSQPSDLVFAREGICFSAQEQLTSLHHSLFVMFHNCLLSLVYSTNTRKYLWEFGTGGEHPLRADMDVDKFEEAKVELDKKLKNRMNLAEGRIATFPGDIRVSKSTNAGQVFPESWMSLPQTDRRIPFSIPLDLKRTINRQRVRIAQLSNASAEFKHLVLKPGVNPPEESIAYRVQLGPQFQDRNRNGDHVQYYLPPQVLHKEGMGGQWVDPKNVFIKQALFCQGSVTFNEETAVTWDLSKIEEVKVEFQCEVIPMPV</sequence>
<accession>A0AAD9Z101</accession>
<evidence type="ECO:0000313" key="1">
    <source>
        <dbReference type="EMBL" id="KAK3167408.1"/>
    </source>
</evidence>
<reference evidence="1" key="1">
    <citation type="submission" date="2022-11" db="EMBL/GenBank/DDBJ databases">
        <title>Chromosomal genome sequence assembly and mating type (MAT) locus characterization of the leprose asexual lichenized fungus Lepraria neglecta (Nyl.) Erichsen.</title>
        <authorList>
            <person name="Allen J.L."/>
            <person name="Pfeffer B."/>
        </authorList>
    </citation>
    <scope>NUCLEOTIDE SEQUENCE</scope>
    <source>
        <strain evidence="1">Allen 5258</strain>
    </source>
</reference>
<evidence type="ECO:0000313" key="2">
    <source>
        <dbReference type="Proteomes" id="UP001276659"/>
    </source>
</evidence>
<keyword evidence="2" id="KW-1185">Reference proteome</keyword>
<name>A0AAD9Z101_9LECA</name>
<comment type="caution">
    <text evidence="1">The sequence shown here is derived from an EMBL/GenBank/DDBJ whole genome shotgun (WGS) entry which is preliminary data.</text>
</comment>
<dbReference type="EMBL" id="JASNWA010000011">
    <property type="protein sequence ID" value="KAK3167408.1"/>
    <property type="molecule type" value="Genomic_DNA"/>
</dbReference>
<dbReference type="Proteomes" id="UP001276659">
    <property type="component" value="Unassembled WGS sequence"/>
</dbReference>
<organism evidence="1 2">
    <name type="scientific">Lepraria neglecta</name>
    <dbReference type="NCBI Taxonomy" id="209136"/>
    <lineage>
        <taxon>Eukaryota</taxon>
        <taxon>Fungi</taxon>
        <taxon>Dikarya</taxon>
        <taxon>Ascomycota</taxon>
        <taxon>Pezizomycotina</taxon>
        <taxon>Lecanoromycetes</taxon>
        <taxon>OSLEUM clade</taxon>
        <taxon>Lecanoromycetidae</taxon>
        <taxon>Lecanorales</taxon>
        <taxon>Lecanorineae</taxon>
        <taxon>Stereocaulaceae</taxon>
        <taxon>Lepraria</taxon>
    </lineage>
</organism>
<gene>
    <name evidence="1" type="ORF">OEA41_010535</name>
</gene>
<proteinExistence type="predicted"/>
<protein>
    <submittedName>
        <fullName evidence="1">Uncharacterized protein</fullName>
    </submittedName>
</protein>